<dbReference type="PANTHER" id="PTHR33609:SF1">
    <property type="entry name" value="TRANSPOSASE"/>
    <property type="match status" value="1"/>
</dbReference>
<dbReference type="OrthoDB" id="9809060at2"/>
<name>A0A5N7MSQ1_9HYPH</name>
<evidence type="ECO:0000313" key="1">
    <source>
        <dbReference type="EMBL" id="MPR29134.1"/>
    </source>
</evidence>
<protein>
    <submittedName>
        <fullName evidence="1">Transposase</fullName>
    </submittedName>
</protein>
<sequence>MDALEVEAKIADPCREHGMLEATLHNWKARFGGMDVSDAKPSKKLEDKNAKLKKLLTESMHDASALRAALKKR</sequence>
<dbReference type="GO" id="GO:0006313">
    <property type="term" value="P:DNA transposition"/>
    <property type="evidence" value="ECO:0007669"/>
    <property type="project" value="InterPro"/>
</dbReference>
<gene>
    <name evidence="1" type="ORF">FS320_29505</name>
</gene>
<dbReference type="GO" id="GO:0003677">
    <property type="term" value="F:DNA binding"/>
    <property type="evidence" value="ECO:0007669"/>
    <property type="project" value="InterPro"/>
</dbReference>
<dbReference type="PANTHER" id="PTHR33609">
    <property type="entry name" value="LOW CALCIUM RESPONSE LOCUS PROTEIN S"/>
    <property type="match status" value="1"/>
</dbReference>
<keyword evidence="2" id="KW-1185">Reference proteome</keyword>
<proteinExistence type="predicted"/>
<reference evidence="1 2" key="1">
    <citation type="journal article" date="2019" name="Syst. Appl. Microbiol.">
        <title>Microvirga tunisiensis sp. nov., a root nodule symbiotic bacterium isolated from Lupinus micranthus and L. luteus grown in Northern Tunisia.</title>
        <authorList>
            <person name="Msaddak A."/>
            <person name="Rejili M."/>
            <person name="Duran D."/>
            <person name="Mars M."/>
            <person name="Palacios J.M."/>
            <person name="Ruiz-Argueso T."/>
            <person name="Rey L."/>
            <person name="Imperial J."/>
        </authorList>
    </citation>
    <scope>NUCLEOTIDE SEQUENCE [LARGE SCALE GENOMIC DNA]</scope>
    <source>
        <strain evidence="1 2">Lmie10</strain>
    </source>
</reference>
<dbReference type="InterPro" id="IPR002514">
    <property type="entry name" value="Transposase_8"/>
</dbReference>
<dbReference type="InterPro" id="IPR052546">
    <property type="entry name" value="Transposase_8_domain"/>
</dbReference>
<comment type="caution">
    <text evidence="1">The sequence shown here is derived from an EMBL/GenBank/DDBJ whole genome shotgun (WGS) entry which is preliminary data.</text>
</comment>
<dbReference type="EMBL" id="VOSK01000201">
    <property type="protein sequence ID" value="MPR29134.1"/>
    <property type="molecule type" value="Genomic_DNA"/>
</dbReference>
<accession>A0A5N7MSQ1</accession>
<dbReference type="AlphaFoldDB" id="A0A5N7MSQ1"/>
<dbReference type="GO" id="GO:0004803">
    <property type="term" value="F:transposase activity"/>
    <property type="evidence" value="ECO:0007669"/>
    <property type="project" value="InterPro"/>
</dbReference>
<dbReference type="Proteomes" id="UP000403266">
    <property type="component" value="Unassembled WGS sequence"/>
</dbReference>
<dbReference type="Pfam" id="PF01527">
    <property type="entry name" value="HTH_Tnp_1"/>
    <property type="match status" value="1"/>
</dbReference>
<evidence type="ECO:0000313" key="2">
    <source>
        <dbReference type="Proteomes" id="UP000403266"/>
    </source>
</evidence>
<organism evidence="1 2">
    <name type="scientific">Microvirga tunisiensis</name>
    <dbReference type="NCBI Taxonomy" id="2108360"/>
    <lineage>
        <taxon>Bacteria</taxon>
        <taxon>Pseudomonadati</taxon>
        <taxon>Pseudomonadota</taxon>
        <taxon>Alphaproteobacteria</taxon>
        <taxon>Hyphomicrobiales</taxon>
        <taxon>Methylobacteriaceae</taxon>
        <taxon>Microvirga</taxon>
    </lineage>
</organism>